<dbReference type="SUPFAM" id="SSF52058">
    <property type="entry name" value="L domain-like"/>
    <property type="match status" value="1"/>
</dbReference>
<name>A0A6N2RQS7_9BACE</name>
<dbReference type="EMBL" id="CACRSU010000009">
    <property type="protein sequence ID" value="VYS82135.1"/>
    <property type="molecule type" value="Genomic_DNA"/>
</dbReference>
<organism evidence="1">
    <name type="scientific">Bacteroides intestinalis</name>
    <dbReference type="NCBI Taxonomy" id="329854"/>
    <lineage>
        <taxon>Bacteria</taxon>
        <taxon>Pseudomonadati</taxon>
        <taxon>Bacteroidota</taxon>
        <taxon>Bacteroidia</taxon>
        <taxon>Bacteroidales</taxon>
        <taxon>Bacteroidaceae</taxon>
        <taxon>Bacteroides</taxon>
    </lineage>
</organism>
<dbReference type="PANTHER" id="PTHR45661:SF3">
    <property type="entry name" value="IG-LIKE DOMAIN-CONTAINING PROTEIN"/>
    <property type="match status" value="1"/>
</dbReference>
<dbReference type="Gene3D" id="3.80.10.10">
    <property type="entry name" value="Ribonuclease Inhibitor"/>
    <property type="match status" value="2"/>
</dbReference>
<dbReference type="PANTHER" id="PTHR45661">
    <property type="entry name" value="SURFACE ANTIGEN"/>
    <property type="match status" value="1"/>
</dbReference>
<dbReference type="AlphaFoldDB" id="A0A6N2RQS7"/>
<dbReference type="InterPro" id="IPR026906">
    <property type="entry name" value="LRR_5"/>
</dbReference>
<accession>A0A6N2RQS7</accession>
<reference evidence="1" key="1">
    <citation type="submission" date="2019-11" db="EMBL/GenBank/DDBJ databases">
        <authorList>
            <person name="Feng L."/>
        </authorList>
    </citation>
    <scope>NUCLEOTIDE SEQUENCE</scope>
    <source>
        <strain evidence="1">BintestinalisLFYP9</strain>
    </source>
</reference>
<evidence type="ECO:0008006" key="2">
    <source>
        <dbReference type="Google" id="ProtNLM"/>
    </source>
</evidence>
<sequence length="379" mass="42405">MRCNSMVLTCKRIIVVLLMCLVCVLGYTQEVNIHVEEAGMLSTYIDASKKNQIKKLTVTGYLNGSDVYYIRQMDGLETLDMTNSTIVAGGKGYTTENNTIGYQHFKGCKLLKKVRLPSSVLYIRYQAFDQAYMLESIEIGEKLIEIHDQAFVNDMNAYGHAIRTCKKMKEFIVAENNEKFSAVEGVLFNKEKTELIFYPNAKSKEYIIPKGITSIRQRAFSACDNLFSIEIPESMTFIGRSAFENCNHLMNIYSYTSTPPTAESSLAGTIFYGVDLDACILYVPEGSYSNYWLAPAWGGFKNIVEYDPATAIYNIQNEKYVIEAIEGGLSIRNLPLDVKVKVYSMNGTLVYNGDGGAISLSSGIYVVRIGEKAMKVAVR</sequence>
<dbReference type="Pfam" id="PF13306">
    <property type="entry name" value="LRR_5"/>
    <property type="match status" value="2"/>
</dbReference>
<dbReference type="InterPro" id="IPR053139">
    <property type="entry name" value="Surface_bspA-like"/>
</dbReference>
<protein>
    <recommendedName>
        <fullName evidence="2">Leucine-rich repeat domain-containing protein</fullName>
    </recommendedName>
</protein>
<dbReference type="RefSeq" id="WP_138292561.1">
    <property type="nucleotide sequence ID" value="NZ_BAABZC010000001.1"/>
</dbReference>
<evidence type="ECO:0000313" key="1">
    <source>
        <dbReference type="EMBL" id="VYS82135.1"/>
    </source>
</evidence>
<gene>
    <name evidence="1" type="ORF">BILFYP9_00706</name>
</gene>
<proteinExistence type="predicted"/>
<dbReference type="InterPro" id="IPR032675">
    <property type="entry name" value="LRR_dom_sf"/>
</dbReference>